<evidence type="ECO:0000313" key="6">
    <source>
        <dbReference type="WBParaSite" id="scaffold2157_cov220.g4352"/>
    </source>
</evidence>
<feature type="region of interest" description="Disordered" evidence="4">
    <location>
        <begin position="293"/>
        <end position="321"/>
    </location>
</feature>
<dbReference type="PANTHER" id="PTHR19375">
    <property type="entry name" value="HEAT SHOCK PROTEIN 70KDA"/>
    <property type="match status" value="1"/>
</dbReference>
<name>A0A915LX30_MELJA</name>
<dbReference type="GO" id="GO:0005524">
    <property type="term" value="F:ATP binding"/>
    <property type="evidence" value="ECO:0007669"/>
    <property type="project" value="UniProtKB-KW"/>
</dbReference>
<proteinExistence type="inferred from homology"/>
<dbReference type="GO" id="GO:0006950">
    <property type="term" value="P:response to stress"/>
    <property type="evidence" value="ECO:0007669"/>
    <property type="project" value="UniProtKB-ARBA"/>
</dbReference>
<keyword evidence="2" id="KW-0547">Nucleotide-binding</keyword>
<sequence length="321" mass="35314">MQRLFRSAFPLVAKRFKSDAIRGPVIGIDLGTTNSCVAIMEGKQAKVLENAEGSRTTPSVVAFTKDGERLVGAPARRQAVTNTKSFPSKLSRLLMAMLGLKRKASSILLHKLDSMAMQRVREAAEKAKCELSSTAQTDINLPYITVDNSGPKHMHVQQTVQDVFGKQPSKAVNPDEAVAIGAAIQAGVLAGDDQIENMVRDAEKHAAEDAEKKETIEAINHAESVLHDTETKMAEYADQLNEDEVKVVKERCEMLKQKLTNREALKASEVREGINELQQKSLKLFEAAYRKMAEKNQQQHQSTDSSAKQEGEEAAKKEGSQ</sequence>
<feature type="compositionally biased region" description="Basic and acidic residues" evidence="4">
    <location>
        <begin position="307"/>
        <end position="321"/>
    </location>
</feature>
<dbReference type="PROSITE" id="PS00297">
    <property type="entry name" value="HSP70_1"/>
    <property type="match status" value="1"/>
</dbReference>
<dbReference type="Proteomes" id="UP000887561">
    <property type="component" value="Unplaced"/>
</dbReference>
<dbReference type="InterPro" id="IPR043129">
    <property type="entry name" value="ATPase_NBD"/>
</dbReference>
<evidence type="ECO:0000256" key="1">
    <source>
        <dbReference type="ARBA" id="ARBA00007381"/>
    </source>
</evidence>
<dbReference type="WBParaSite" id="scaffold2157_cov220.g4352">
    <property type="protein sequence ID" value="scaffold2157_cov220.g4352"/>
    <property type="gene ID" value="scaffold2157_cov220.g4352"/>
</dbReference>
<evidence type="ECO:0000256" key="4">
    <source>
        <dbReference type="SAM" id="MobiDB-lite"/>
    </source>
</evidence>
<protein>
    <submittedName>
        <fullName evidence="6">Uncharacterized protein</fullName>
    </submittedName>
</protein>
<keyword evidence="5" id="KW-1185">Reference proteome</keyword>
<comment type="similarity">
    <text evidence="1">Belongs to the heat shock protein 70 family.</text>
</comment>
<evidence type="ECO:0000256" key="3">
    <source>
        <dbReference type="ARBA" id="ARBA00022840"/>
    </source>
</evidence>
<dbReference type="PRINTS" id="PR00301">
    <property type="entry name" value="HEATSHOCK70"/>
</dbReference>
<dbReference type="InterPro" id="IPR029048">
    <property type="entry name" value="HSP70_C_sf"/>
</dbReference>
<dbReference type="SUPFAM" id="SSF100934">
    <property type="entry name" value="Heat shock protein 70kD (HSP70), C-terminal subdomain"/>
    <property type="match status" value="1"/>
</dbReference>
<dbReference type="FunFam" id="3.30.420.40:FF:000028">
    <property type="entry name" value="heat shock 70 kDa protein-like"/>
    <property type="match status" value="1"/>
</dbReference>
<dbReference type="Gene3D" id="1.20.1270.10">
    <property type="match status" value="1"/>
</dbReference>
<organism evidence="5 6">
    <name type="scientific">Meloidogyne javanica</name>
    <name type="common">Root-knot nematode worm</name>
    <dbReference type="NCBI Taxonomy" id="6303"/>
    <lineage>
        <taxon>Eukaryota</taxon>
        <taxon>Metazoa</taxon>
        <taxon>Ecdysozoa</taxon>
        <taxon>Nematoda</taxon>
        <taxon>Chromadorea</taxon>
        <taxon>Rhabditida</taxon>
        <taxon>Tylenchina</taxon>
        <taxon>Tylenchomorpha</taxon>
        <taxon>Tylenchoidea</taxon>
        <taxon>Meloidogynidae</taxon>
        <taxon>Meloidogyninae</taxon>
        <taxon>Meloidogyne</taxon>
        <taxon>Meloidogyne incognita group</taxon>
    </lineage>
</organism>
<dbReference type="Gene3D" id="3.30.420.40">
    <property type="match status" value="3"/>
</dbReference>
<dbReference type="Pfam" id="PF00012">
    <property type="entry name" value="HSP70"/>
    <property type="match status" value="2"/>
</dbReference>
<feature type="compositionally biased region" description="Polar residues" evidence="4">
    <location>
        <begin position="295"/>
        <end position="304"/>
    </location>
</feature>
<keyword evidence="3" id="KW-0067">ATP-binding</keyword>
<dbReference type="InterPro" id="IPR018181">
    <property type="entry name" value="Heat_shock_70_CS"/>
</dbReference>
<dbReference type="InterPro" id="IPR013126">
    <property type="entry name" value="Hsp_70_fam"/>
</dbReference>
<dbReference type="SUPFAM" id="SSF53067">
    <property type="entry name" value="Actin-like ATPase domain"/>
    <property type="match status" value="2"/>
</dbReference>
<dbReference type="GO" id="GO:0140662">
    <property type="term" value="F:ATP-dependent protein folding chaperone"/>
    <property type="evidence" value="ECO:0007669"/>
    <property type="project" value="InterPro"/>
</dbReference>
<evidence type="ECO:0000256" key="2">
    <source>
        <dbReference type="ARBA" id="ARBA00022741"/>
    </source>
</evidence>
<dbReference type="AlphaFoldDB" id="A0A915LX30"/>
<reference evidence="6" key="1">
    <citation type="submission" date="2022-11" db="UniProtKB">
        <authorList>
            <consortium name="WormBaseParasite"/>
        </authorList>
    </citation>
    <scope>IDENTIFICATION</scope>
</reference>
<dbReference type="FunFam" id="3.90.640.10:FF:000003">
    <property type="entry name" value="Molecular chaperone DnaK"/>
    <property type="match status" value="1"/>
</dbReference>
<dbReference type="Gene3D" id="3.90.640.10">
    <property type="entry name" value="Actin, Chain A, domain 4"/>
    <property type="match status" value="1"/>
</dbReference>
<accession>A0A915LX30</accession>
<evidence type="ECO:0000313" key="5">
    <source>
        <dbReference type="Proteomes" id="UP000887561"/>
    </source>
</evidence>